<protein>
    <submittedName>
        <fullName evidence="1">Uncharacterized protein</fullName>
    </submittedName>
</protein>
<comment type="caution">
    <text evidence="1">The sequence shown here is derived from an EMBL/GenBank/DDBJ whole genome shotgun (WGS) entry which is preliminary data.</text>
</comment>
<accession>A0AA40K3B5</accession>
<gene>
    <name evidence="1" type="ORF">B0T21DRAFT_447557</name>
</gene>
<name>A0AA40K3B5_9PEZI</name>
<dbReference type="EMBL" id="JAUKTV010000002">
    <property type="protein sequence ID" value="KAK0744300.1"/>
    <property type="molecule type" value="Genomic_DNA"/>
</dbReference>
<organism evidence="1 2">
    <name type="scientific">Apiosordaria backusii</name>
    <dbReference type="NCBI Taxonomy" id="314023"/>
    <lineage>
        <taxon>Eukaryota</taxon>
        <taxon>Fungi</taxon>
        <taxon>Dikarya</taxon>
        <taxon>Ascomycota</taxon>
        <taxon>Pezizomycotina</taxon>
        <taxon>Sordariomycetes</taxon>
        <taxon>Sordariomycetidae</taxon>
        <taxon>Sordariales</taxon>
        <taxon>Lasiosphaeriaceae</taxon>
        <taxon>Apiosordaria</taxon>
    </lineage>
</organism>
<dbReference type="AlphaFoldDB" id="A0AA40K3B5"/>
<keyword evidence="2" id="KW-1185">Reference proteome</keyword>
<evidence type="ECO:0000313" key="2">
    <source>
        <dbReference type="Proteomes" id="UP001172159"/>
    </source>
</evidence>
<reference evidence="1" key="1">
    <citation type="submission" date="2023-06" db="EMBL/GenBank/DDBJ databases">
        <title>Genome-scale phylogeny and comparative genomics of the fungal order Sordariales.</title>
        <authorList>
            <consortium name="Lawrence Berkeley National Laboratory"/>
            <person name="Hensen N."/>
            <person name="Bonometti L."/>
            <person name="Westerberg I."/>
            <person name="Brannstrom I.O."/>
            <person name="Guillou S."/>
            <person name="Cros-Aarteil S."/>
            <person name="Calhoun S."/>
            <person name="Haridas S."/>
            <person name="Kuo A."/>
            <person name="Mondo S."/>
            <person name="Pangilinan J."/>
            <person name="Riley R."/>
            <person name="Labutti K."/>
            <person name="Andreopoulos B."/>
            <person name="Lipzen A."/>
            <person name="Chen C."/>
            <person name="Yanf M."/>
            <person name="Daum C."/>
            <person name="Ng V."/>
            <person name="Clum A."/>
            <person name="Steindorff A."/>
            <person name="Ohm R."/>
            <person name="Martin F."/>
            <person name="Silar P."/>
            <person name="Natvig D."/>
            <person name="Lalanne C."/>
            <person name="Gautier V."/>
            <person name="Ament-Velasquez S.L."/>
            <person name="Kruys A."/>
            <person name="Hutchinson M.I."/>
            <person name="Powell A.J."/>
            <person name="Barry K."/>
            <person name="Miller A.N."/>
            <person name="Grigoriev I.V."/>
            <person name="Debuchy R."/>
            <person name="Gladieux P."/>
            <person name="Thoren M.H."/>
            <person name="Johannesson H."/>
        </authorList>
    </citation>
    <scope>NUCLEOTIDE SEQUENCE</scope>
    <source>
        <strain evidence="1">CBS 540.89</strain>
    </source>
</reference>
<evidence type="ECO:0000313" key="1">
    <source>
        <dbReference type="EMBL" id="KAK0744300.1"/>
    </source>
</evidence>
<proteinExistence type="predicted"/>
<sequence length="127" mass="14559">MGAIIYKRVTATMVPPRPRRRLVALSDEEYSTLSAILDSSLGDHFDLYGFCEETICHILEYSETISRTMVLRDIVTTIVDLETCGCDPVALLYYQTCMSVIRKIWTTSYRKTDEEFDTRVGEMIAEL</sequence>
<dbReference type="Proteomes" id="UP001172159">
    <property type="component" value="Unassembled WGS sequence"/>
</dbReference>